<proteinExistence type="predicted"/>
<keyword evidence="1" id="KW-1133">Transmembrane helix</keyword>
<keyword evidence="1" id="KW-0812">Transmembrane</keyword>
<keyword evidence="1" id="KW-0472">Membrane</keyword>
<protein>
    <submittedName>
        <fullName evidence="2">Uncharacterized protein</fullName>
    </submittedName>
</protein>
<dbReference type="AlphaFoldDB" id="A0A366HB61"/>
<feature type="transmembrane region" description="Helical" evidence="1">
    <location>
        <begin position="132"/>
        <end position="153"/>
    </location>
</feature>
<sequence length="164" mass="18405">MASALFRYRASLLLFIAGLILAGVTAFPLLHELRLLCQMLGIDEPARYAELSGLRHWIAQVAHGLEQTYAKFPFIAYGTDWLAFGHLSIAMFFIRPLWKPLESDWVLKCGLICCAGILPLAFIAGAMRGIPFYWQLIDCSFGVFGAVPLLYCLKMSKQMQAEKQ</sequence>
<dbReference type="EMBL" id="QNRR01000009">
    <property type="protein sequence ID" value="RBP39591.1"/>
    <property type="molecule type" value="Genomic_DNA"/>
</dbReference>
<evidence type="ECO:0000313" key="2">
    <source>
        <dbReference type="EMBL" id="RBP39591.1"/>
    </source>
</evidence>
<gene>
    <name evidence="2" type="ORF">DES53_10918</name>
</gene>
<feature type="transmembrane region" description="Helical" evidence="1">
    <location>
        <begin position="74"/>
        <end position="93"/>
    </location>
</feature>
<dbReference type="OrthoDB" id="190649at2"/>
<organism evidence="2 3">
    <name type="scientific">Roseimicrobium gellanilyticum</name>
    <dbReference type="NCBI Taxonomy" id="748857"/>
    <lineage>
        <taxon>Bacteria</taxon>
        <taxon>Pseudomonadati</taxon>
        <taxon>Verrucomicrobiota</taxon>
        <taxon>Verrucomicrobiia</taxon>
        <taxon>Verrucomicrobiales</taxon>
        <taxon>Verrucomicrobiaceae</taxon>
        <taxon>Roseimicrobium</taxon>
    </lineage>
</organism>
<name>A0A366HB61_9BACT</name>
<reference evidence="2 3" key="1">
    <citation type="submission" date="2018-06" db="EMBL/GenBank/DDBJ databases">
        <title>Genomic Encyclopedia of Type Strains, Phase IV (KMG-IV): sequencing the most valuable type-strain genomes for metagenomic binning, comparative biology and taxonomic classification.</title>
        <authorList>
            <person name="Goeker M."/>
        </authorList>
    </citation>
    <scope>NUCLEOTIDE SEQUENCE [LARGE SCALE GENOMIC DNA]</scope>
    <source>
        <strain evidence="2 3">DSM 25532</strain>
    </source>
</reference>
<dbReference type="RefSeq" id="WP_113960493.1">
    <property type="nucleotide sequence ID" value="NZ_QNRR01000009.1"/>
</dbReference>
<dbReference type="Proteomes" id="UP000253426">
    <property type="component" value="Unassembled WGS sequence"/>
</dbReference>
<keyword evidence="3" id="KW-1185">Reference proteome</keyword>
<evidence type="ECO:0000313" key="3">
    <source>
        <dbReference type="Proteomes" id="UP000253426"/>
    </source>
</evidence>
<evidence type="ECO:0000256" key="1">
    <source>
        <dbReference type="SAM" id="Phobius"/>
    </source>
</evidence>
<feature type="transmembrane region" description="Helical" evidence="1">
    <location>
        <begin position="105"/>
        <end position="126"/>
    </location>
</feature>
<accession>A0A366HB61</accession>
<comment type="caution">
    <text evidence="2">The sequence shown here is derived from an EMBL/GenBank/DDBJ whole genome shotgun (WGS) entry which is preliminary data.</text>
</comment>